<dbReference type="HOGENOM" id="CLU_087895_1_0_9"/>
<dbReference type="eggNOG" id="ENOG502ZAV8">
    <property type="taxonomic scope" value="Bacteria"/>
</dbReference>
<evidence type="ECO:0008006" key="3">
    <source>
        <dbReference type="Google" id="ProtNLM"/>
    </source>
</evidence>
<accession>H5XTX4</accession>
<evidence type="ECO:0000313" key="1">
    <source>
        <dbReference type="EMBL" id="EHQ88932.1"/>
    </source>
</evidence>
<organism evidence="1 2">
    <name type="scientific">Desulfosporosinus youngiae DSM 17734</name>
    <dbReference type="NCBI Taxonomy" id="768710"/>
    <lineage>
        <taxon>Bacteria</taxon>
        <taxon>Bacillati</taxon>
        <taxon>Bacillota</taxon>
        <taxon>Clostridia</taxon>
        <taxon>Eubacteriales</taxon>
        <taxon>Desulfitobacteriaceae</taxon>
        <taxon>Desulfosporosinus</taxon>
    </lineage>
</organism>
<gene>
    <name evidence="1" type="ORF">DesyoDRAFT_1807</name>
</gene>
<dbReference type="Pfam" id="PF12787">
    <property type="entry name" value="EcsC"/>
    <property type="match status" value="1"/>
</dbReference>
<dbReference type="OrthoDB" id="1425703at2"/>
<reference evidence="1 2" key="1">
    <citation type="submission" date="2011-11" db="EMBL/GenBank/DDBJ databases">
        <title>The Noncontiguous Finished genome of Desulfosporosinus youngiae DSM 17734.</title>
        <authorList>
            <consortium name="US DOE Joint Genome Institute (JGI-PGF)"/>
            <person name="Lucas S."/>
            <person name="Han J."/>
            <person name="Lapidus A."/>
            <person name="Cheng J.-F."/>
            <person name="Goodwin L."/>
            <person name="Pitluck S."/>
            <person name="Peters L."/>
            <person name="Ovchinnikova G."/>
            <person name="Lu M."/>
            <person name="Land M.L."/>
            <person name="Hauser L."/>
            <person name="Pester M."/>
            <person name="Spring S."/>
            <person name="Ollivier B."/>
            <person name="Rattei T."/>
            <person name="Klenk H.-P."/>
            <person name="Wagner M."/>
            <person name="Loy A."/>
            <person name="Woyke T.J."/>
        </authorList>
    </citation>
    <scope>NUCLEOTIDE SEQUENCE [LARGE SCALE GENOMIC DNA]</scope>
    <source>
        <strain evidence="1 2">DSM 17734</strain>
    </source>
</reference>
<protein>
    <recommendedName>
        <fullName evidence="3">EcsC protein family</fullName>
    </recommendedName>
</protein>
<dbReference type="EMBL" id="CM001441">
    <property type="protein sequence ID" value="EHQ88932.1"/>
    <property type="molecule type" value="Genomic_DNA"/>
</dbReference>
<keyword evidence="2" id="KW-1185">Reference proteome</keyword>
<name>H5XTX4_9FIRM</name>
<proteinExistence type="predicted"/>
<dbReference type="Proteomes" id="UP000005104">
    <property type="component" value="Chromosome"/>
</dbReference>
<dbReference type="InterPro" id="IPR024787">
    <property type="entry name" value="EcsC"/>
</dbReference>
<sequence>MNKLKLPTSSSDLQNALEHVLDYVISTDHLTIEAYVEKLLEQNKGISCDELAKKILHRKSIKNGFIGAATGLGGLITLPVTIPADLICSWRIQASMAFSISYVYGHTKDTTDLKTDLYLILAGDSAKEALKKIGIEASKAITKKAVEKYITKDIMLKIWSVVGRKVITKAGEKSLTSFMKMVPLVGAPVGFSFDWAATQAVGKFAIKYYKG</sequence>
<dbReference type="RefSeq" id="WP_007781969.1">
    <property type="nucleotide sequence ID" value="NZ_CM001441.1"/>
</dbReference>
<evidence type="ECO:0000313" key="2">
    <source>
        <dbReference type="Proteomes" id="UP000005104"/>
    </source>
</evidence>
<dbReference type="AlphaFoldDB" id="H5XTX4"/>